<feature type="compositionally biased region" description="Basic and acidic residues" evidence="1">
    <location>
        <begin position="44"/>
        <end position="57"/>
    </location>
</feature>
<accession>A0A2G5V7D3</accession>
<dbReference type="EMBL" id="PDUG01000002">
    <property type="protein sequence ID" value="PIC47561.1"/>
    <property type="molecule type" value="Genomic_DNA"/>
</dbReference>
<name>A0A2G5V7D3_9PELO</name>
<sequence>MNSCAPACAIWKNDDLLVCYYYQYGDRCVGVSNCAVSNSRGELAAEKEGGTSERDHFQAPGSWKHYG</sequence>
<evidence type="ECO:0000313" key="2">
    <source>
        <dbReference type="EMBL" id="PIC47561.1"/>
    </source>
</evidence>
<dbReference type="Proteomes" id="UP000230233">
    <property type="component" value="Chromosome II"/>
</dbReference>
<evidence type="ECO:0000256" key="1">
    <source>
        <dbReference type="SAM" id="MobiDB-lite"/>
    </source>
</evidence>
<gene>
    <name evidence="2" type="primary">Cnig_chr_II.g6875</name>
    <name evidence="2" type="ORF">B9Z55_006875</name>
</gene>
<organism evidence="2 3">
    <name type="scientific">Caenorhabditis nigoni</name>
    <dbReference type="NCBI Taxonomy" id="1611254"/>
    <lineage>
        <taxon>Eukaryota</taxon>
        <taxon>Metazoa</taxon>
        <taxon>Ecdysozoa</taxon>
        <taxon>Nematoda</taxon>
        <taxon>Chromadorea</taxon>
        <taxon>Rhabditida</taxon>
        <taxon>Rhabditina</taxon>
        <taxon>Rhabditomorpha</taxon>
        <taxon>Rhabditoidea</taxon>
        <taxon>Rhabditidae</taxon>
        <taxon>Peloderinae</taxon>
        <taxon>Caenorhabditis</taxon>
    </lineage>
</organism>
<protein>
    <submittedName>
        <fullName evidence="2">Uncharacterized protein</fullName>
    </submittedName>
</protein>
<reference evidence="3" key="1">
    <citation type="submission" date="2017-10" db="EMBL/GenBank/DDBJ databases">
        <title>Rapid genome shrinkage in a self-fertile nematode reveals novel sperm competition proteins.</title>
        <authorList>
            <person name="Yin D."/>
            <person name="Schwarz E.M."/>
            <person name="Thomas C.G."/>
            <person name="Felde R.L."/>
            <person name="Korf I.F."/>
            <person name="Cutter A.D."/>
            <person name="Schartner C.M."/>
            <person name="Ralston E.J."/>
            <person name="Meyer B.J."/>
            <person name="Haag E.S."/>
        </authorList>
    </citation>
    <scope>NUCLEOTIDE SEQUENCE [LARGE SCALE GENOMIC DNA]</scope>
    <source>
        <strain evidence="3">JU1422</strain>
    </source>
</reference>
<proteinExistence type="predicted"/>
<dbReference type="AlphaFoldDB" id="A0A2G5V7D3"/>
<feature type="region of interest" description="Disordered" evidence="1">
    <location>
        <begin position="44"/>
        <end position="67"/>
    </location>
</feature>
<keyword evidence="3" id="KW-1185">Reference proteome</keyword>
<comment type="caution">
    <text evidence="2">The sequence shown here is derived from an EMBL/GenBank/DDBJ whole genome shotgun (WGS) entry which is preliminary data.</text>
</comment>
<evidence type="ECO:0000313" key="3">
    <source>
        <dbReference type="Proteomes" id="UP000230233"/>
    </source>
</evidence>